<evidence type="ECO:0000256" key="1">
    <source>
        <dbReference type="ARBA" id="ARBA00001964"/>
    </source>
</evidence>
<dbReference type="PANTHER" id="PTHR43825:SF1">
    <property type="entry name" value="TRANSKETOLASE-LIKE PYRIMIDINE-BINDING DOMAIN-CONTAINING PROTEIN"/>
    <property type="match status" value="1"/>
</dbReference>
<evidence type="ECO:0000256" key="2">
    <source>
        <dbReference type="ARBA" id="ARBA00007131"/>
    </source>
</evidence>
<dbReference type="EMBL" id="LBYI01000001">
    <property type="protein sequence ID" value="KKR51332.1"/>
    <property type="molecule type" value="Genomic_DNA"/>
</dbReference>
<dbReference type="Pfam" id="PF02780">
    <property type="entry name" value="Transketolase_C"/>
    <property type="match status" value="1"/>
</dbReference>
<reference evidence="5 6" key="1">
    <citation type="journal article" date="2015" name="Nature">
        <title>rRNA introns, odd ribosomes, and small enigmatic genomes across a large radiation of phyla.</title>
        <authorList>
            <person name="Brown C.T."/>
            <person name="Hug L.A."/>
            <person name="Thomas B.C."/>
            <person name="Sharon I."/>
            <person name="Castelle C.J."/>
            <person name="Singh A."/>
            <person name="Wilkins M.J."/>
            <person name="Williams K.H."/>
            <person name="Banfield J.F."/>
        </authorList>
    </citation>
    <scope>NUCLEOTIDE SEQUENCE [LARGE SCALE GENOMIC DNA]</scope>
</reference>
<protein>
    <recommendedName>
        <fullName evidence="4">Transketolase-like pyrimidine-binding domain-containing protein</fullName>
    </recommendedName>
</protein>
<proteinExistence type="inferred from homology"/>
<evidence type="ECO:0000313" key="6">
    <source>
        <dbReference type="Proteomes" id="UP000034531"/>
    </source>
</evidence>
<dbReference type="SMART" id="SM00861">
    <property type="entry name" value="Transket_pyr"/>
    <property type="match status" value="1"/>
</dbReference>
<comment type="similarity">
    <text evidence="2">Belongs to the transketolase family.</text>
</comment>
<dbReference type="Gene3D" id="3.40.50.970">
    <property type="match status" value="1"/>
</dbReference>
<organism evidence="5 6">
    <name type="scientific">Candidatus Curtissbacteria bacterium GW2011_GWA1_40_16</name>
    <dbReference type="NCBI Taxonomy" id="1618405"/>
    <lineage>
        <taxon>Bacteria</taxon>
        <taxon>Candidatus Curtissiibacteriota</taxon>
    </lineage>
</organism>
<name>A0A0G0UM96_9BACT</name>
<comment type="caution">
    <text evidence="5">The sequence shown here is derived from an EMBL/GenBank/DDBJ whole genome shotgun (WGS) entry which is preliminary data.</text>
</comment>
<dbReference type="InterPro" id="IPR051157">
    <property type="entry name" value="PDH/Transketolase"/>
</dbReference>
<evidence type="ECO:0000256" key="3">
    <source>
        <dbReference type="ARBA" id="ARBA00023052"/>
    </source>
</evidence>
<dbReference type="SUPFAM" id="SSF52518">
    <property type="entry name" value="Thiamin diphosphate-binding fold (THDP-binding)"/>
    <property type="match status" value="1"/>
</dbReference>
<dbReference type="InterPro" id="IPR029061">
    <property type="entry name" value="THDP-binding"/>
</dbReference>
<dbReference type="SUPFAM" id="SSF52922">
    <property type="entry name" value="TK C-terminal domain-like"/>
    <property type="match status" value="1"/>
</dbReference>
<dbReference type="CDD" id="cd07033">
    <property type="entry name" value="TPP_PYR_DXS_TK_like"/>
    <property type="match status" value="1"/>
</dbReference>
<keyword evidence="3" id="KW-0786">Thiamine pyrophosphate</keyword>
<gene>
    <name evidence="5" type="ORF">UT84_C0001G0017</name>
</gene>
<dbReference type="InterPro" id="IPR033248">
    <property type="entry name" value="Transketolase_C"/>
</dbReference>
<evidence type="ECO:0000313" key="5">
    <source>
        <dbReference type="EMBL" id="KKR51332.1"/>
    </source>
</evidence>
<dbReference type="Proteomes" id="UP000034531">
    <property type="component" value="Unassembled WGS sequence"/>
</dbReference>
<dbReference type="AlphaFoldDB" id="A0A0G0UM96"/>
<dbReference type="FunFam" id="3.40.50.970:FF:000129">
    <property type="entry name" value="Transketolase"/>
    <property type="match status" value="1"/>
</dbReference>
<dbReference type="InterPro" id="IPR009014">
    <property type="entry name" value="Transketo_C/PFOR_II"/>
</dbReference>
<dbReference type="InterPro" id="IPR005475">
    <property type="entry name" value="Transketolase-like_Pyr-bd"/>
</dbReference>
<feature type="domain" description="Transketolase-like pyrimidine-binding" evidence="4">
    <location>
        <begin position="20"/>
        <end position="185"/>
    </location>
</feature>
<dbReference type="Gene3D" id="3.40.50.920">
    <property type="match status" value="1"/>
</dbReference>
<dbReference type="PATRIC" id="fig|1618405.3.peg.19"/>
<comment type="cofactor">
    <cofactor evidence="1">
        <name>thiamine diphosphate</name>
        <dbReference type="ChEBI" id="CHEBI:58937"/>
    </cofactor>
</comment>
<dbReference type="Pfam" id="PF02779">
    <property type="entry name" value="Transket_pyr"/>
    <property type="match status" value="1"/>
</dbReference>
<dbReference type="PANTHER" id="PTHR43825">
    <property type="entry name" value="PYRUVATE DEHYDROGENASE E1 COMPONENT"/>
    <property type="match status" value="1"/>
</dbReference>
<evidence type="ECO:0000259" key="4">
    <source>
        <dbReference type="SMART" id="SM00861"/>
    </source>
</evidence>
<accession>A0A0G0UM96</accession>
<sequence length="331" mass="35953">MLNPKLYLNEKVFDSDCEMQTTRLGFGEGLVELGKADRDVVALSADLTESTHCHKFAKEFPERFIQCGVAEQNMAAVAAGLAVSGKIPFIASYATFSPGKNWETVRTTIVYNDANVKIAGHHSGIVTGPDGATHQATEDIAIMRALPNVQIFIPCDANQAKWATLAAAKIRGPVYIRFTRDKTAVMTSEKTPFEPGKIDVYWESERPKATIFATGYMVYHALLAAKKLKEEKIDVEVSNVSTIKPLDVEAVVKQVKKSGAAVTVEDHQVMGGLGGAIAETLAKHKPTPIEFIGLQDTFAESGKPQELLEKYKMGKDAIAAAVKKVIARKTS</sequence>